<dbReference type="EMBL" id="MZZM01000043">
    <property type="protein sequence ID" value="ORJ52855.1"/>
    <property type="molecule type" value="Genomic_DNA"/>
</dbReference>
<gene>
    <name evidence="1" type="ORF">B5M45_30050</name>
</gene>
<evidence type="ECO:0000313" key="2">
    <source>
        <dbReference type="Proteomes" id="UP000193040"/>
    </source>
</evidence>
<protein>
    <submittedName>
        <fullName evidence="1">Uncharacterized protein</fullName>
    </submittedName>
</protein>
<organism evidence="1 2">
    <name type="scientific">Mycobacterium simiae</name>
    <name type="common">Mycobacterium habana</name>
    <dbReference type="NCBI Taxonomy" id="1784"/>
    <lineage>
        <taxon>Bacteria</taxon>
        <taxon>Bacillati</taxon>
        <taxon>Actinomycetota</taxon>
        <taxon>Actinomycetes</taxon>
        <taxon>Mycobacteriales</taxon>
        <taxon>Mycobacteriaceae</taxon>
        <taxon>Mycobacterium</taxon>
        <taxon>Mycobacterium simiae complex</taxon>
    </lineage>
</organism>
<sequence>MGYRIVQTAVGWLLYADGEQLGVYDTAGEVFATAAVVMQSRGHDPAGTWRRQLDGSYDWDNTRSD</sequence>
<dbReference type="Proteomes" id="UP000193040">
    <property type="component" value="Unassembled WGS sequence"/>
</dbReference>
<proteinExistence type="predicted"/>
<name>A0A1X0XIY4_MYCSI</name>
<accession>A0A1X0XIY4</accession>
<dbReference type="RefSeq" id="WP_084954069.1">
    <property type="nucleotide sequence ID" value="NZ_MZZM01000043.1"/>
</dbReference>
<reference evidence="1 2" key="1">
    <citation type="submission" date="2017-03" db="EMBL/GenBank/DDBJ databases">
        <title>Genomic insights into Mycobacterium simiae human colonization.</title>
        <authorList>
            <person name="Steffani J.L."/>
            <person name="Brunck M.E."/>
            <person name="Cruz E."/>
            <person name="Montiel R."/>
            <person name="Barona F."/>
        </authorList>
    </citation>
    <scope>NUCLEOTIDE SEQUENCE [LARGE SCALE GENOMIC DNA]</scope>
    <source>
        <strain evidence="1 2">MsiGto</strain>
    </source>
</reference>
<evidence type="ECO:0000313" key="1">
    <source>
        <dbReference type="EMBL" id="ORJ52855.1"/>
    </source>
</evidence>
<comment type="caution">
    <text evidence="1">The sequence shown here is derived from an EMBL/GenBank/DDBJ whole genome shotgun (WGS) entry which is preliminary data.</text>
</comment>
<dbReference type="AlphaFoldDB" id="A0A1X0XIY4"/>
<keyword evidence="2" id="KW-1185">Reference proteome</keyword>